<gene>
    <name evidence="4" type="primary">LOC104728787</name>
</gene>
<dbReference type="PANTHER" id="PTHR34146">
    <property type="entry name" value="POLYNUCLEOTIDYL TRANSFERASE, RIBONUCLEASE H-LIKE SUPERFAMILY PROTEIN-RELATED"/>
    <property type="match status" value="1"/>
</dbReference>
<feature type="domain" description="RNase H type-1" evidence="1">
    <location>
        <begin position="203"/>
        <end position="323"/>
    </location>
</feature>
<dbReference type="GeneID" id="104728787"/>
<evidence type="ECO:0000259" key="1">
    <source>
        <dbReference type="Pfam" id="PF13456"/>
    </source>
</evidence>
<feature type="domain" description="Reverse transcriptase zinc-binding" evidence="2">
    <location>
        <begin position="23"/>
        <end position="88"/>
    </location>
</feature>
<dbReference type="RefSeq" id="XP_010446023.1">
    <property type="nucleotide sequence ID" value="XM_010447721.1"/>
</dbReference>
<name>A0ABM0UTC8_CAMSA</name>
<reference evidence="4" key="2">
    <citation type="submission" date="2025-08" db="UniProtKB">
        <authorList>
            <consortium name="RefSeq"/>
        </authorList>
    </citation>
    <scope>IDENTIFICATION</scope>
    <source>
        <tissue evidence="4">Leaf</tissue>
    </source>
</reference>
<organism evidence="3 4">
    <name type="scientific">Camelina sativa</name>
    <name type="common">False flax</name>
    <name type="synonym">Myagrum sativum</name>
    <dbReference type="NCBI Taxonomy" id="90675"/>
    <lineage>
        <taxon>Eukaryota</taxon>
        <taxon>Viridiplantae</taxon>
        <taxon>Streptophyta</taxon>
        <taxon>Embryophyta</taxon>
        <taxon>Tracheophyta</taxon>
        <taxon>Spermatophyta</taxon>
        <taxon>Magnoliopsida</taxon>
        <taxon>eudicotyledons</taxon>
        <taxon>Gunneridae</taxon>
        <taxon>Pentapetalae</taxon>
        <taxon>rosids</taxon>
        <taxon>malvids</taxon>
        <taxon>Brassicales</taxon>
        <taxon>Brassicaceae</taxon>
        <taxon>Camelineae</taxon>
        <taxon>Camelina</taxon>
    </lineage>
</organism>
<evidence type="ECO:0000313" key="3">
    <source>
        <dbReference type="Proteomes" id="UP000694864"/>
    </source>
</evidence>
<dbReference type="Pfam" id="PF13966">
    <property type="entry name" value="zf-RVT"/>
    <property type="match status" value="1"/>
</dbReference>
<evidence type="ECO:0000313" key="4">
    <source>
        <dbReference type="RefSeq" id="XP_010446023.1"/>
    </source>
</evidence>
<dbReference type="InterPro" id="IPR026960">
    <property type="entry name" value="RVT-Znf"/>
</dbReference>
<dbReference type="Pfam" id="PF13456">
    <property type="entry name" value="RVT_3"/>
    <property type="match status" value="1"/>
</dbReference>
<accession>A0ABM0UTC8</accession>
<dbReference type="InterPro" id="IPR044730">
    <property type="entry name" value="RNase_H-like_dom_plant"/>
</dbReference>
<sequence>MARLGVPNTFQAHGCGPEITPLLAKVWRVTCPPKVKHFMWQVLTGSISVSANLRRRGIDCDVGCMRCGADVETINHVIFVCPPARQVWALSHVPVGPQHFPTDSIYVNVDHFLGSTNPGSQIEIFPWLMWYIWKVRNACVFENQTERPDDIVRVAQGEASSWLKAQVEDEGEEVISSPVVPTSRLQGRLSPLPLVYCGYRCFVDGSWKETDVFAGARWFCTSSQGSSPFLGATNYRRSLSPLHAEVEAFSWAMRCMIGHNFRDVAFFTDSLDLVKMVSSPRDWPAFATYLDGIKTDREEFSSFSLFHIFRNANTKTDSLARQARLSPHLVLFVNNFPSNWLI</sequence>
<dbReference type="Proteomes" id="UP000694864">
    <property type="component" value="Chromosome 11"/>
</dbReference>
<dbReference type="InterPro" id="IPR002156">
    <property type="entry name" value="RNaseH_domain"/>
</dbReference>
<dbReference type="InterPro" id="IPR036397">
    <property type="entry name" value="RNaseH_sf"/>
</dbReference>
<dbReference type="CDD" id="cd06222">
    <property type="entry name" value="RNase_H_like"/>
    <property type="match status" value="1"/>
</dbReference>
<proteinExistence type="predicted"/>
<dbReference type="SUPFAM" id="SSF53098">
    <property type="entry name" value="Ribonuclease H-like"/>
    <property type="match status" value="1"/>
</dbReference>
<evidence type="ECO:0000259" key="2">
    <source>
        <dbReference type="Pfam" id="PF13966"/>
    </source>
</evidence>
<dbReference type="PANTHER" id="PTHR34146:SF3">
    <property type="entry name" value="POLYNUCLEOTIDYL TRANSFERASE, RIBONUCLEASE H-LIKE SUPERFAMILY PROTEIN"/>
    <property type="match status" value="1"/>
</dbReference>
<protein>
    <submittedName>
        <fullName evidence="4">Uncharacterized protein LOC104728787</fullName>
    </submittedName>
</protein>
<reference evidence="3" key="1">
    <citation type="journal article" date="2014" name="Nat. Commun.">
        <title>The emerging biofuel crop Camelina sativa retains a highly undifferentiated hexaploid genome structure.</title>
        <authorList>
            <person name="Kagale S."/>
            <person name="Koh C."/>
            <person name="Nixon J."/>
            <person name="Bollina V."/>
            <person name="Clarke W.E."/>
            <person name="Tuteja R."/>
            <person name="Spillane C."/>
            <person name="Robinson S.J."/>
            <person name="Links M.G."/>
            <person name="Clarke C."/>
            <person name="Higgins E.E."/>
            <person name="Huebert T."/>
            <person name="Sharpe A.G."/>
            <person name="Parkin I.A."/>
        </authorList>
    </citation>
    <scope>NUCLEOTIDE SEQUENCE [LARGE SCALE GENOMIC DNA]</scope>
    <source>
        <strain evidence="3">cv. DH55</strain>
    </source>
</reference>
<dbReference type="Gene3D" id="3.30.420.10">
    <property type="entry name" value="Ribonuclease H-like superfamily/Ribonuclease H"/>
    <property type="match status" value="1"/>
</dbReference>
<dbReference type="InterPro" id="IPR012337">
    <property type="entry name" value="RNaseH-like_sf"/>
</dbReference>
<keyword evidence="3" id="KW-1185">Reference proteome</keyword>